<feature type="domain" description="PGG" evidence="3">
    <location>
        <begin position="433"/>
        <end position="545"/>
    </location>
</feature>
<dbReference type="InterPro" id="IPR026961">
    <property type="entry name" value="PGG_dom"/>
</dbReference>
<dbReference type="PANTHER" id="PTHR24177:SF365">
    <property type="entry name" value="ANKYRIN REPEAT-CONTAINING PROTEIN NPR4-LIKE ISOFORM X1"/>
    <property type="match status" value="1"/>
</dbReference>
<dbReference type="SUPFAM" id="SSF48403">
    <property type="entry name" value="Ankyrin repeat"/>
    <property type="match status" value="2"/>
</dbReference>
<dbReference type="EMBL" id="OZ034814">
    <property type="protein sequence ID" value="CAL1360774.1"/>
    <property type="molecule type" value="Genomic_DNA"/>
</dbReference>
<evidence type="ECO:0000259" key="3">
    <source>
        <dbReference type="Pfam" id="PF13962"/>
    </source>
</evidence>
<dbReference type="Proteomes" id="UP001497516">
    <property type="component" value="Chromosome 10"/>
</dbReference>
<dbReference type="Gene3D" id="1.25.40.20">
    <property type="entry name" value="Ankyrin repeat-containing domain"/>
    <property type="match status" value="2"/>
</dbReference>
<feature type="transmembrane region" description="Helical" evidence="2">
    <location>
        <begin position="479"/>
        <end position="503"/>
    </location>
</feature>
<feature type="region of interest" description="Disordered" evidence="1">
    <location>
        <begin position="1"/>
        <end position="20"/>
    </location>
</feature>
<keyword evidence="2" id="KW-1133">Transmembrane helix</keyword>
<feature type="transmembrane region" description="Helical" evidence="2">
    <location>
        <begin position="553"/>
        <end position="572"/>
    </location>
</feature>
<proteinExistence type="predicted"/>
<gene>
    <name evidence="4" type="ORF">LTRI10_LOCUS8187</name>
</gene>
<feature type="transmembrane region" description="Helical" evidence="2">
    <location>
        <begin position="523"/>
        <end position="547"/>
    </location>
</feature>
<protein>
    <recommendedName>
        <fullName evidence="3">PGG domain-containing protein</fullName>
    </recommendedName>
</protein>
<name>A0AAV2CW60_9ROSI</name>
<keyword evidence="2" id="KW-0472">Membrane</keyword>
<sequence length="599" mass="66322">MDNVNTMETNSQRNDNNNNNHRQQQHYLHLLKTVINGDWETAKSIFDSDPSALTARLSEWQETTLHVAVNTGRSLHFVRNLVDLLPETSVRLADGYGGSALHNAAIAGNTASARILVAKAPSLLHLKNNNFGDAPIHSAARYGHRETFEYLLSVTKEDVDPSPFAGQDGAKLLNLLIVGDFYGLALEVLQRFPSLAREHDSFGRTAISTLAEKPLAFPSGTRIGHCQRFWRHCISLLGKTNCSIRSSSSSDDVENRGETKFELPKHSRAMELLRLLISGVLKAETTAEFDRLLAPPIVFAAALGIYEIVTEIVKAYPNAIWLADPNGMYIFHLAVINRQEKVFNILYQMSANRNFATALRVRDSGDNLLHLAGKLGDTERIPGAALKVQRELQWFNEVEKMVQPSYREMKNYAWKTPRNLFTEEHKSLIEQGEKWMKDTALSCSVVAALVVTVVFAAAFTLPGGANDEGIPIYINNGPFIVFVAADILALFSGSTSLLMFLGIMTARYSERDFLRSLPMKMGIGLFALFLSIAAMMTAFGASLHIILYHKVRWILAPIGLVASVPSILFAFLQFPLLAEVVLSTFGPSIFGKQSDEIIA</sequence>
<dbReference type="AlphaFoldDB" id="A0AAV2CW60"/>
<dbReference type="Pfam" id="PF13962">
    <property type="entry name" value="PGG"/>
    <property type="match status" value="1"/>
</dbReference>
<dbReference type="InterPro" id="IPR036770">
    <property type="entry name" value="Ankyrin_rpt-contain_sf"/>
</dbReference>
<dbReference type="PANTHER" id="PTHR24177">
    <property type="entry name" value="CASKIN"/>
    <property type="match status" value="1"/>
</dbReference>
<keyword evidence="2" id="KW-0812">Transmembrane</keyword>
<keyword evidence="5" id="KW-1185">Reference proteome</keyword>
<evidence type="ECO:0000256" key="2">
    <source>
        <dbReference type="SAM" id="Phobius"/>
    </source>
</evidence>
<feature type="transmembrane region" description="Helical" evidence="2">
    <location>
        <begin position="439"/>
        <end position="459"/>
    </location>
</feature>
<dbReference type="InterPro" id="IPR002110">
    <property type="entry name" value="Ankyrin_rpt"/>
</dbReference>
<evidence type="ECO:0000313" key="4">
    <source>
        <dbReference type="EMBL" id="CAL1360774.1"/>
    </source>
</evidence>
<dbReference type="GO" id="GO:0016020">
    <property type="term" value="C:membrane"/>
    <property type="evidence" value="ECO:0007669"/>
    <property type="project" value="TreeGrafter"/>
</dbReference>
<reference evidence="4 5" key="1">
    <citation type="submission" date="2024-04" db="EMBL/GenBank/DDBJ databases">
        <authorList>
            <person name="Fracassetti M."/>
        </authorList>
    </citation>
    <scope>NUCLEOTIDE SEQUENCE [LARGE SCALE GENOMIC DNA]</scope>
</reference>
<dbReference type="SMART" id="SM00248">
    <property type="entry name" value="ANK"/>
    <property type="match status" value="4"/>
</dbReference>
<evidence type="ECO:0000256" key="1">
    <source>
        <dbReference type="SAM" id="MobiDB-lite"/>
    </source>
</evidence>
<dbReference type="Pfam" id="PF12796">
    <property type="entry name" value="Ank_2"/>
    <property type="match status" value="1"/>
</dbReference>
<accession>A0AAV2CW60</accession>
<evidence type="ECO:0000313" key="5">
    <source>
        <dbReference type="Proteomes" id="UP001497516"/>
    </source>
</evidence>
<feature type="compositionally biased region" description="Low complexity" evidence="1">
    <location>
        <begin position="10"/>
        <end position="20"/>
    </location>
</feature>
<organism evidence="4 5">
    <name type="scientific">Linum trigynum</name>
    <dbReference type="NCBI Taxonomy" id="586398"/>
    <lineage>
        <taxon>Eukaryota</taxon>
        <taxon>Viridiplantae</taxon>
        <taxon>Streptophyta</taxon>
        <taxon>Embryophyta</taxon>
        <taxon>Tracheophyta</taxon>
        <taxon>Spermatophyta</taxon>
        <taxon>Magnoliopsida</taxon>
        <taxon>eudicotyledons</taxon>
        <taxon>Gunneridae</taxon>
        <taxon>Pentapetalae</taxon>
        <taxon>rosids</taxon>
        <taxon>fabids</taxon>
        <taxon>Malpighiales</taxon>
        <taxon>Linaceae</taxon>
        <taxon>Linum</taxon>
    </lineage>
</organism>